<reference evidence="3 4" key="1">
    <citation type="journal article" date="2019" name="G3 (Bethesda)">
        <title>Sequencing of a Wild Apple (Malus baccata) Genome Unravels the Differences Between Cultivated and Wild Apple Species Regarding Disease Resistance and Cold Tolerance.</title>
        <authorList>
            <person name="Chen X."/>
        </authorList>
    </citation>
    <scope>NUCLEOTIDE SEQUENCE [LARGE SCALE GENOMIC DNA]</scope>
    <source>
        <strain evidence="4">cv. Shandingzi</strain>
        <tissue evidence="3">Leaves</tissue>
    </source>
</reference>
<keyword evidence="4" id="KW-1185">Reference proteome</keyword>
<evidence type="ECO:0000259" key="2">
    <source>
        <dbReference type="Pfam" id="PF22936"/>
    </source>
</evidence>
<proteinExistence type="predicted"/>
<dbReference type="Pfam" id="PF22936">
    <property type="entry name" value="Pol_BBD"/>
    <property type="match status" value="1"/>
</dbReference>
<dbReference type="EMBL" id="VIEB01000030">
    <property type="protein sequence ID" value="TQE11429.1"/>
    <property type="molecule type" value="Genomic_DNA"/>
</dbReference>
<evidence type="ECO:0000313" key="4">
    <source>
        <dbReference type="Proteomes" id="UP000315295"/>
    </source>
</evidence>
<evidence type="ECO:0000256" key="1">
    <source>
        <dbReference type="SAM" id="MobiDB-lite"/>
    </source>
</evidence>
<protein>
    <recommendedName>
        <fullName evidence="2">Retrovirus-related Pol polyprotein from transposon TNT 1-94-like beta-barrel domain-containing protein</fullName>
    </recommendedName>
</protein>
<gene>
    <name evidence="3" type="ORF">C1H46_002992</name>
</gene>
<sequence>MTAQSHSTFTPNQAWIMDIGATHHMTGDINDLEMIAPFEGDQKITVGSGECLPVKNTGQGNKGNPNERKE</sequence>
<feature type="domain" description="Retrovirus-related Pol polyprotein from transposon TNT 1-94-like beta-barrel" evidence="2">
    <location>
        <begin position="15"/>
        <end position="59"/>
    </location>
</feature>
<organism evidence="3 4">
    <name type="scientific">Malus baccata</name>
    <name type="common">Siberian crab apple</name>
    <name type="synonym">Pyrus baccata</name>
    <dbReference type="NCBI Taxonomy" id="106549"/>
    <lineage>
        <taxon>Eukaryota</taxon>
        <taxon>Viridiplantae</taxon>
        <taxon>Streptophyta</taxon>
        <taxon>Embryophyta</taxon>
        <taxon>Tracheophyta</taxon>
        <taxon>Spermatophyta</taxon>
        <taxon>Magnoliopsida</taxon>
        <taxon>eudicotyledons</taxon>
        <taxon>Gunneridae</taxon>
        <taxon>Pentapetalae</taxon>
        <taxon>rosids</taxon>
        <taxon>fabids</taxon>
        <taxon>Rosales</taxon>
        <taxon>Rosaceae</taxon>
        <taxon>Amygdaloideae</taxon>
        <taxon>Maleae</taxon>
        <taxon>Malus</taxon>
    </lineage>
</organism>
<dbReference type="AlphaFoldDB" id="A0A540NK71"/>
<accession>A0A540NK71</accession>
<name>A0A540NK71_MALBA</name>
<evidence type="ECO:0000313" key="3">
    <source>
        <dbReference type="EMBL" id="TQE11429.1"/>
    </source>
</evidence>
<comment type="caution">
    <text evidence="3">The sequence shown here is derived from an EMBL/GenBank/DDBJ whole genome shotgun (WGS) entry which is preliminary data.</text>
</comment>
<dbReference type="Proteomes" id="UP000315295">
    <property type="component" value="Unassembled WGS sequence"/>
</dbReference>
<dbReference type="InterPro" id="IPR054722">
    <property type="entry name" value="PolX-like_BBD"/>
</dbReference>
<feature type="region of interest" description="Disordered" evidence="1">
    <location>
        <begin position="47"/>
        <end position="70"/>
    </location>
</feature>